<keyword evidence="2" id="KW-0547">Nucleotide-binding</keyword>
<organism evidence="4 5">
    <name type="scientific">Magallana gigas</name>
    <name type="common">Pacific oyster</name>
    <name type="synonym">Crassostrea gigas</name>
    <dbReference type="NCBI Taxonomy" id="29159"/>
    <lineage>
        <taxon>Eukaryota</taxon>
        <taxon>Metazoa</taxon>
        <taxon>Spiralia</taxon>
        <taxon>Lophotrochozoa</taxon>
        <taxon>Mollusca</taxon>
        <taxon>Bivalvia</taxon>
        <taxon>Autobranchia</taxon>
        <taxon>Pteriomorphia</taxon>
        <taxon>Ostreida</taxon>
        <taxon>Ostreoidea</taxon>
        <taxon>Ostreidae</taxon>
        <taxon>Magallana</taxon>
    </lineage>
</organism>
<dbReference type="PRINTS" id="PR00301">
    <property type="entry name" value="HEATSHOCK70"/>
</dbReference>
<dbReference type="EnsemblMetazoa" id="G13199.9">
    <property type="protein sequence ID" value="G13199.9:cds"/>
    <property type="gene ID" value="G13199"/>
</dbReference>
<sequence length="579" mass="64572">MAGKHVMVVAIDFGTTYSGYAFSLRSDFDKDPLKIKANQAWVAGHKYHLSLKTPSTLLLDKAGKFIAFGYDAELRYNNIALDETQKDFLYFERFKMSLYNNEELNKNMVIKDILKKKFPAFQVFSLSIKALKDHLETTLQNQGIDVKSDEIKWVLTVPAIWSDSAKQFMREAAIAAGLPDKMLRIALEPEAASLFCQHLPLEKLVGASKGFDVSKPGTKYMVIDLGGGTADITVHEKLKGNKLKELFKASGGACGGTSVDSKFYATLTRIFGGPMLRELQNEKTYAYMDLMREFETSKRVVKPDAGTDSKVTITIPYVVLNELCKEIHDQELKDVLQESTLGDDITSVSDKLRIKASYFKSLFGNTIEDIVQHIKNILEKPEAKDVSKLLLVGGFSECSLIQEAVKKAFPDKRVIIPEEAGLAVLKGAVIFGHQPDSISSRIMRFSYGVRITPDFDESIHKKDKKIMIKGKPHCADVFSPFLKAGSEVPVNHKVVEAYTTTRPFQDSMPVIIYYTEDESPMYVTDEGCQKLGVLDVKVPAPSADDHHVAVQYVFGDTELHMVAVEVQSKTPCSAKFNLI</sequence>
<keyword evidence="3" id="KW-0067">ATP-binding</keyword>
<protein>
    <recommendedName>
        <fullName evidence="6">Heat shock 70 kDa protein 12B</fullName>
    </recommendedName>
</protein>
<evidence type="ECO:0008006" key="6">
    <source>
        <dbReference type="Google" id="ProtNLM"/>
    </source>
</evidence>
<name>A0A8W8I9I5_MAGGI</name>
<dbReference type="CDD" id="cd10229">
    <property type="entry name" value="ASKHA_NBD_HSP70_HSPA12"/>
    <property type="match status" value="1"/>
</dbReference>
<keyword evidence="5" id="KW-1185">Reference proteome</keyword>
<dbReference type="OMA" id="RAMWIRK"/>
<dbReference type="Pfam" id="PF00012">
    <property type="entry name" value="HSP70"/>
    <property type="match status" value="1"/>
</dbReference>
<evidence type="ECO:0000313" key="5">
    <source>
        <dbReference type="Proteomes" id="UP000005408"/>
    </source>
</evidence>
<dbReference type="GO" id="GO:0005524">
    <property type="term" value="F:ATP binding"/>
    <property type="evidence" value="ECO:0007669"/>
    <property type="project" value="UniProtKB-KW"/>
</dbReference>
<dbReference type="AlphaFoldDB" id="A0A8W8I9I5"/>
<evidence type="ECO:0000313" key="4">
    <source>
        <dbReference type="EnsemblMetazoa" id="G13199.9:cds"/>
    </source>
</evidence>
<dbReference type="SUPFAM" id="SSF53067">
    <property type="entry name" value="Actin-like ATPase domain"/>
    <property type="match status" value="2"/>
</dbReference>
<evidence type="ECO:0000256" key="1">
    <source>
        <dbReference type="ARBA" id="ARBA00007381"/>
    </source>
</evidence>
<dbReference type="GO" id="GO:0140662">
    <property type="term" value="F:ATP-dependent protein folding chaperone"/>
    <property type="evidence" value="ECO:0007669"/>
    <property type="project" value="InterPro"/>
</dbReference>
<reference evidence="4" key="1">
    <citation type="submission" date="2022-08" db="UniProtKB">
        <authorList>
            <consortium name="EnsemblMetazoa"/>
        </authorList>
    </citation>
    <scope>IDENTIFICATION</scope>
    <source>
        <strain evidence="4">05x7-T-G4-1.051#20</strain>
    </source>
</reference>
<dbReference type="InterPro" id="IPR013126">
    <property type="entry name" value="Hsp_70_fam"/>
</dbReference>
<proteinExistence type="inferred from homology"/>
<dbReference type="OrthoDB" id="6127299at2759"/>
<comment type="similarity">
    <text evidence="1">Belongs to the heat shock protein 70 family.</text>
</comment>
<dbReference type="Proteomes" id="UP000005408">
    <property type="component" value="Unassembled WGS sequence"/>
</dbReference>
<dbReference type="PANTHER" id="PTHR14187">
    <property type="entry name" value="ALPHA KINASE/ELONGATION FACTOR 2 KINASE"/>
    <property type="match status" value="1"/>
</dbReference>
<evidence type="ECO:0000256" key="3">
    <source>
        <dbReference type="ARBA" id="ARBA00022840"/>
    </source>
</evidence>
<accession>A0A8W8I9I5</accession>
<dbReference type="InterPro" id="IPR043129">
    <property type="entry name" value="ATPase_NBD"/>
</dbReference>
<evidence type="ECO:0000256" key="2">
    <source>
        <dbReference type="ARBA" id="ARBA00022741"/>
    </source>
</evidence>
<dbReference type="PANTHER" id="PTHR14187:SF5">
    <property type="entry name" value="HEAT SHOCK 70 KDA PROTEIN 12A"/>
    <property type="match status" value="1"/>
</dbReference>
<dbReference type="Gene3D" id="3.30.420.40">
    <property type="match status" value="2"/>
</dbReference>